<keyword evidence="6 10" id="KW-0479">Metal-binding</keyword>
<dbReference type="GO" id="GO:0046872">
    <property type="term" value="F:metal ion binding"/>
    <property type="evidence" value="ECO:0007669"/>
    <property type="project" value="UniProtKB-KW"/>
</dbReference>
<feature type="binding site" evidence="10">
    <location>
        <position position="161"/>
    </location>
    <ligand>
        <name>[4Fe-4S] cluster</name>
        <dbReference type="ChEBI" id="CHEBI:49883"/>
        <label>2</label>
        <note>4Fe-4S-S-AdoMet</note>
    </ligand>
</feature>
<keyword evidence="8 10" id="KW-0411">Iron-sulfur</keyword>
<evidence type="ECO:0000256" key="4">
    <source>
        <dbReference type="ARBA" id="ARBA00022679"/>
    </source>
</evidence>
<dbReference type="FunFam" id="3.80.30.20:FF:000001">
    <property type="entry name" value="tRNA-2-methylthio-N(6)-dimethylallyladenosine synthase 2"/>
    <property type="match status" value="1"/>
</dbReference>
<evidence type="ECO:0000313" key="14">
    <source>
        <dbReference type="EMBL" id="GCB28599.1"/>
    </source>
</evidence>
<dbReference type="Gene3D" id="3.40.50.12160">
    <property type="entry name" value="Methylthiotransferase, N-terminal domain"/>
    <property type="match status" value="1"/>
</dbReference>
<dbReference type="InterPro" id="IPR005839">
    <property type="entry name" value="Methylthiotransferase"/>
</dbReference>
<dbReference type="InterPro" id="IPR006638">
    <property type="entry name" value="Elp3/MiaA/NifB-like_rSAM"/>
</dbReference>
<name>A0A401LAQ4_9FIRM</name>
<evidence type="ECO:0000259" key="12">
    <source>
        <dbReference type="PROSITE" id="PS51449"/>
    </source>
</evidence>
<dbReference type="SFLD" id="SFLDG01082">
    <property type="entry name" value="B12-binding_domain_containing"/>
    <property type="match status" value="1"/>
</dbReference>
<dbReference type="OrthoDB" id="9805215at2"/>
<dbReference type="GO" id="GO:0051539">
    <property type="term" value="F:4 iron, 4 sulfur cluster binding"/>
    <property type="evidence" value="ECO:0007669"/>
    <property type="project" value="UniProtKB-UniRule"/>
</dbReference>
<dbReference type="CDD" id="cd01335">
    <property type="entry name" value="Radical_SAM"/>
    <property type="match status" value="1"/>
</dbReference>
<accession>A0A401LAQ4</accession>
<comment type="function">
    <text evidence="10">Catalyzes the methylthiolation of an aspartic acid residue of ribosomal protein uS12.</text>
</comment>
<evidence type="ECO:0000256" key="1">
    <source>
        <dbReference type="ARBA" id="ARBA00003234"/>
    </source>
</evidence>
<feature type="binding site" evidence="10">
    <location>
        <position position="84"/>
    </location>
    <ligand>
        <name>[4Fe-4S] cluster</name>
        <dbReference type="ChEBI" id="CHEBI:49883"/>
        <label>1</label>
    </ligand>
</feature>
<keyword evidence="14" id="KW-0689">Ribosomal protein</keyword>
<dbReference type="InterPro" id="IPR002792">
    <property type="entry name" value="TRAM_dom"/>
</dbReference>
<dbReference type="Proteomes" id="UP000287361">
    <property type="component" value="Unassembled WGS sequence"/>
</dbReference>
<dbReference type="InterPro" id="IPR023404">
    <property type="entry name" value="rSAM_horseshoe"/>
</dbReference>
<protein>
    <recommendedName>
        <fullName evidence="10">Ribosomal protein uS12 methylthiotransferase RimO</fullName>
        <shortName evidence="10">uS12 MTTase</shortName>
        <shortName evidence="10">uS12 methylthiotransferase</shortName>
        <ecNumber evidence="10">2.8.4.4</ecNumber>
    </recommendedName>
    <alternativeName>
        <fullName evidence="10">Ribosomal protein uS12 (aspartate-C(3))-methylthiotransferase</fullName>
    </alternativeName>
    <alternativeName>
        <fullName evidence="10">Ribosome maturation factor RimO</fullName>
    </alternativeName>
</protein>
<keyword evidence="14" id="KW-0687">Ribonucleoprotein</keyword>
<dbReference type="InterPro" id="IPR005840">
    <property type="entry name" value="Ribosomal_uS12_MeSTrfase_RimO"/>
</dbReference>
<dbReference type="InterPro" id="IPR013848">
    <property type="entry name" value="Methylthiotransferase_N"/>
</dbReference>
<keyword evidence="3 10" id="KW-0963">Cytoplasm</keyword>
<dbReference type="PANTHER" id="PTHR43837:SF1">
    <property type="entry name" value="RIBOSOMAL PROTEIN US12 METHYLTHIOTRANSFERASE RIMO"/>
    <property type="match status" value="1"/>
</dbReference>
<dbReference type="SUPFAM" id="SSF102114">
    <property type="entry name" value="Radical SAM enzymes"/>
    <property type="match status" value="1"/>
</dbReference>
<comment type="caution">
    <text evidence="14">The sequence shown here is derived from an EMBL/GenBank/DDBJ whole genome shotgun (WGS) entry which is preliminary data.</text>
</comment>
<dbReference type="SFLD" id="SFLDF00274">
    <property type="entry name" value="ribosomal_protein_S12_methylth"/>
    <property type="match status" value="1"/>
</dbReference>
<dbReference type="SFLD" id="SFLDS00029">
    <property type="entry name" value="Radical_SAM"/>
    <property type="match status" value="1"/>
</dbReference>
<evidence type="ECO:0000256" key="10">
    <source>
        <dbReference type="HAMAP-Rule" id="MF_01865"/>
    </source>
</evidence>
<keyword evidence="5 10" id="KW-0949">S-adenosyl-L-methionine</keyword>
<evidence type="ECO:0000256" key="7">
    <source>
        <dbReference type="ARBA" id="ARBA00023004"/>
    </source>
</evidence>
<dbReference type="EC" id="2.8.4.4" evidence="10"/>
<comment type="subcellular location">
    <subcellularLocation>
        <location evidence="10">Cytoplasm</location>
    </subcellularLocation>
</comment>
<evidence type="ECO:0000259" key="13">
    <source>
        <dbReference type="PROSITE" id="PS51918"/>
    </source>
</evidence>
<dbReference type="Pfam" id="PF18693">
    <property type="entry name" value="TRAM_2"/>
    <property type="match status" value="1"/>
</dbReference>
<feature type="binding site" evidence="10">
    <location>
        <position position="48"/>
    </location>
    <ligand>
        <name>[4Fe-4S] cluster</name>
        <dbReference type="ChEBI" id="CHEBI:49883"/>
        <label>1</label>
    </ligand>
</feature>
<dbReference type="InterPro" id="IPR058240">
    <property type="entry name" value="rSAM_sf"/>
</dbReference>
<evidence type="ECO:0000256" key="8">
    <source>
        <dbReference type="ARBA" id="ARBA00023014"/>
    </source>
</evidence>
<dbReference type="InterPro" id="IPR038135">
    <property type="entry name" value="Methylthiotransferase_N_sf"/>
</dbReference>
<gene>
    <name evidence="10 14" type="primary">rimO</name>
    <name evidence="14" type="ORF">KGMB03357_02600</name>
</gene>
<dbReference type="Pfam" id="PF00919">
    <property type="entry name" value="UPF0004"/>
    <property type="match status" value="1"/>
</dbReference>
<dbReference type="HAMAP" id="MF_01865">
    <property type="entry name" value="MTTase_RimO"/>
    <property type="match status" value="1"/>
</dbReference>
<dbReference type="FunFam" id="2.40.50.140:FF:000210">
    <property type="entry name" value="Ribosomal protein S12 methylthiotransferase RimO"/>
    <property type="match status" value="1"/>
</dbReference>
<dbReference type="GO" id="GO:0103039">
    <property type="term" value="F:protein methylthiotransferase activity"/>
    <property type="evidence" value="ECO:0007669"/>
    <property type="project" value="UniProtKB-EC"/>
</dbReference>
<dbReference type="PROSITE" id="PS01278">
    <property type="entry name" value="MTTASE_RADICAL"/>
    <property type="match status" value="1"/>
</dbReference>
<evidence type="ECO:0000256" key="3">
    <source>
        <dbReference type="ARBA" id="ARBA00022490"/>
    </source>
</evidence>
<dbReference type="GO" id="GO:0035597">
    <property type="term" value="F:tRNA-2-methylthio-N(6)-dimethylallyladenosine(37) synthase activity"/>
    <property type="evidence" value="ECO:0007669"/>
    <property type="project" value="UniProtKB-EC"/>
</dbReference>
<dbReference type="InterPro" id="IPR007197">
    <property type="entry name" value="rSAM"/>
</dbReference>
<reference evidence="14 15" key="1">
    <citation type="submission" date="2018-10" db="EMBL/GenBank/DDBJ databases">
        <title>Draft Genome Sequence of Anaerotignum sp. KCTC 15736.</title>
        <authorList>
            <person name="Choi S.H."/>
            <person name="Kim J.S."/>
            <person name="Kang S.W."/>
            <person name="Lee J.S."/>
            <person name="Park S.H."/>
        </authorList>
    </citation>
    <scope>NUCLEOTIDE SEQUENCE [LARGE SCALE GENOMIC DNA]</scope>
    <source>
        <strain evidence="14 15">KCTC 15736</strain>
    </source>
</reference>
<organism evidence="14 15">
    <name type="scientific">Anaerotignum faecicola</name>
    <dbReference type="NCBI Taxonomy" id="2358141"/>
    <lineage>
        <taxon>Bacteria</taxon>
        <taxon>Bacillati</taxon>
        <taxon>Bacillota</taxon>
        <taxon>Clostridia</taxon>
        <taxon>Lachnospirales</taxon>
        <taxon>Anaerotignaceae</taxon>
        <taxon>Anaerotignum</taxon>
    </lineage>
</organism>
<comment type="cofactor">
    <cofactor evidence="10">
        <name>[4Fe-4S] cluster</name>
        <dbReference type="ChEBI" id="CHEBI:49883"/>
    </cofactor>
    <text evidence="10">Binds 2 [4Fe-4S] clusters. One cluster is coordinated with 3 cysteines and an exchangeable S-adenosyl-L-methionine.</text>
</comment>
<dbReference type="Pfam" id="PF04055">
    <property type="entry name" value="Radical_SAM"/>
    <property type="match status" value="1"/>
</dbReference>
<dbReference type="NCBIfam" id="TIGR01125">
    <property type="entry name" value="30S ribosomal protein S12 methylthiotransferase RimO"/>
    <property type="match status" value="1"/>
</dbReference>
<evidence type="ECO:0000256" key="9">
    <source>
        <dbReference type="ARBA" id="ARBA00051425"/>
    </source>
</evidence>
<feature type="domain" description="MTTase N-terminal" evidence="12">
    <location>
        <begin position="3"/>
        <end position="121"/>
    </location>
</feature>
<dbReference type="InterPro" id="IPR020612">
    <property type="entry name" value="Methylthiotransferase_CS"/>
</dbReference>
<comment type="catalytic activity">
    <reaction evidence="10">
        <text>L-aspartate(89)-[ribosomal protein uS12]-hydrogen + (sulfur carrier)-SH + AH2 + 2 S-adenosyl-L-methionine = 3-methylsulfanyl-L-aspartate(89)-[ribosomal protein uS12]-hydrogen + (sulfur carrier)-H + 5'-deoxyadenosine + L-methionine + A + S-adenosyl-L-homocysteine + 2 H(+)</text>
        <dbReference type="Rhea" id="RHEA:37087"/>
        <dbReference type="Rhea" id="RHEA-COMP:10460"/>
        <dbReference type="Rhea" id="RHEA-COMP:10461"/>
        <dbReference type="Rhea" id="RHEA-COMP:14737"/>
        <dbReference type="Rhea" id="RHEA-COMP:14739"/>
        <dbReference type="ChEBI" id="CHEBI:13193"/>
        <dbReference type="ChEBI" id="CHEBI:15378"/>
        <dbReference type="ChEBI" id="CHEBI:17319"/>
        <dbReference type="ChEBI" id="CHEBI:17499"/>
        <dbReference type="ChEBI" id="CHEBI:29917"/>
        <dbReference type="ChEBI" id="CHEBI:29961"/>
        <dbReference type="ChEBI" id="CHEBI:57844"/>
        <dbReference type="ChEBI" id="CHEBI:57856"/>
        <dbReference type="ChEBI" id="CHEBI:59789"/>
        <dbReference type="ChEBI" id="CHEBI:64428"/>
        <dbReference type="ChEBI" id="CHEBI:73599"/>
        <dbReference type="EC" id="2.8.4.4"/>
    </reaction>
</comment>
<dbReference type="SMART" id="SM00729">
    <property type="entry name" value="Elp3"/>
    <property type="match status" value="1"/>
</dbReference>
<dbReference type="PROSITE" id="PS51449">
    <property type="entry name" value="MTTASE_N"/>
    <property type="match status" value="1"/>
</dbReference>
<dbReference type="PROSITE" id="PS51918">
    <property type="entry name" value="RADICAL_SAM"/>
    <property type="match status" value="1"/>
</dbReference>
<dbReference type="Gene3D" id="2.40.50.140">
    <property type="entry name" value="Nucleic acid-binding proteins"/>
    <property type="match status" value="1"/>
</dbReference>
<evidence type="ECO:0000256" key="6">
    <source>
        <dbReference type="ARBA" id="ARBA00022723"/>
    </source>
</evidence>
<dbReference type="FunFam" id="3.40.50.12160:FF:000003">
    <property type="entry name" value="CDK5 regulatory subunit-associated protein 1"/>
    <property type="match status" value="1"/>
</dbReference>
<comment type="similarity">
    <text evidence="10">Belongs to the methylthiotransferase family. RimO subfamily.</text>
</comment>
<dbReference type="InterPro" id="IPR012340">
    <property type="entry name" value="NA-bd_OB-fold"/>
</dbReference>
<keyword evidence="2 10" id="KW-0004">4Fe-4S</keyword>
<feature type="binding site" evidence="10">
    <location>
        <position position="165"/>
    </location>
    <ligand>
        <name>[4Fe-4S] cluster</name>
        <dbReference type="ChEBI" id="CHEBI:49883"/>
        <label>2</label>
        <note>4Fe-4S-S-AdoMet</note>
    </ligand>
</feature>
<dbReference type="GO" id="GO:0035599">
    <property type="term" value="F:aspartic acid methylthiotransferase activity"/>
    <property type="evidence" value="ECO:0007669"/>
    <property type="project" value="TreeGrafter"/>
</dbReference>
<dbReference type="PROSITE" id="PS50926">
    <property type="entry name" value="TRAM"/>
    <property type="match status" value="1"/>
</dbReference>
<dbReference type="GO" id="GO:0005840">
    <property type="term" value="C:ribosome"/>
    <property type="evidence" value="ECO:0007669"/>
    <property type="project" value="UniProtKB-KW"/>
</dbReference>
<dbReference type="EMBL" id="BHVZ01000001">
    <property type="protein sequence ID" value="GCB28599.1"/>
    <property type="molecule type" value="Genomic_DNA"/>
</dbReference>
<keyword evidence="15" id="KW-1185">Reference proteome</keyword>
<feature type="domain" description="TRAM" evidence="11">
    <location>
        <begin position="380"/>
        <end position="448"/>
    </location>
</feature>
<dbReference type="SFLD" id="SFLDG01061">
    <property type="entry name" value="methylthiotransferase"/>
    <property type="match status" value="1"/>
</dbReference>
<dbReference type="AlphaFoldDB" id="A0A401LAQ4"/>
<proteinExistence type="inferred from homology"/>
<keyword evidence="4 10" id="KW-0808">Transferase</keyword>
<dbReference type="GO" id="GO:0005829">
    <property type="term" value="C:cytosol"/>
    <property type="evidence" value="ECO:0007669"/>
    <property type="project" value="TreeGrafter"/>
</dbReference>
<feature type="binding site" evidence="10">
    <location>
        <position position="168"/>
    </location>
    <ligand>
        <name>[4Fe-4S] cluster</name>
        <dbReference type="ChEBI" id="CHEBI:49883"/>
        <label>2</label>
        <note>4Fe-4S-S-AdoMet</note>
    </ligand>
</feature>
<evidence type="ECO:0000313" key="15">
    <source>
        <dbReference type="Proteomes" id="UP000287361"/>
    </source>
</evidence>
<sequence>MSRKIAFTSLGCDKNRVDSEVMLGILQKNGYTAVADEAEADIIVVNTCCFIKDALEESIETILEMSQYKNPDVGNCKGLIVAGCLGQRYEKEFFDELPEVDAIIGTTAYESIAEVADEILGGKEQVKQLESIDLAMQDGNGKLRVLSTAPYFAYLKISEGCDNRCTYCVIPQMRGRHRSRELESLVEEATLLAQQGVKELVIVAQDTSIYGRDLYGKPMLDELLRRLNAIEGLEWIRLLYAYPETLTEETIEAMASCEKVCHYIDMPIQHGNDAVLKRMGRKSSQALIREKVARLRAAMPDIAIRTTLIVGFPGETEEEFADLQSFVQEMKFDRLGVFSYSQEEGTVAAEMENQIPEETKEERRDIIMDIQKSIAAALCEKEVGKVMEVLIEGKLPEENIFCGRTRRDAPEIDGLVFVSSEEELYSGDFVTVRIREAGDYDLMGDVVYGYEFGE</sequence>
<comment type="catalytic activity">
    <reaction evidence="9">
        <text>N(6)-dimethylallyladenosine(37) in tRNA + (sulfur carrier)-SH + AH2 + 2 S-adenosyl-L-methionine = 2-methylsulfanyl-N(6)-dimethylallyladenosine(37) in tRNA + (sulfur carrier)-H + 5'-deoxyadenosine + L-methionine + A + S-adenosyl-L-homocysteine + 2 H(+)</text>
        <dbReference type="Rhea" id="RHEA:37067"/>
        <dbReference type="Rhea" id="RHEA-COMP:10375"/>
        <dbReference type="Rhea" id="RHEA-COMP:10376"/>
        <dbReference type="Rhea" id="RHEA-COMP:14737"/>
        <dbReference type="Rhea" id="RHEA-COMP:14739"/>
        <dbReference type="ChEBI" id="CHEBI:13193"/>
        <dbReference type="ChEBI" id="CHEBI:15378"/>
        <dbReference type="ChEBI" id="CHEBI:17319"/>
        <dbReference type="ChEBI" id="CHEBI:17499"/>
        <dbReference type="ChEBI" id="CHEBI:29917"/>
        <dbReference type="ChEBI" id="CHEBI:57844"/>
        <dbReference type="ChEBI" id="CHEBI:57856"/>
        <dbReference type="ChEBI" id="CHEBI:59789"/>
        <dbReference type="ChEBI" id="CHEBI:64428"/>
        <dbReference type="ChEBI" id="CHEBI:74415"/>
        <dbReference type="ChEBI" id="CHEBI:74417"/>
        <dbReference type="EC" id="2.8.4.3"/>
    </reaction>
</comment>
<evidence type="ECO:0000259" key="11">
    <source>
        <dbReference type="PROSITE" id="PS50926"/>
    </source>
</evidence>
<dbReference type="Gene3D" id="3.80.30.20">
    <property type="entry name" value="tm_1862 like domain"/>
    <property type="match status" value="1"/>
</dbReference>
<feature type="binding site" evidence="10">
    <location>
        <position position="12"/>
    </location>
    <ligand>
        <name>[4Fe-4S] cluster</name>
        <dbReference type="ChEBI" id="CHEBI:49883"/>
        <label>1</label>
    </ligand>
</feature>
<feature type="domain" description="Radical SAM core" evidence="13">
    <location>
        <begin position="147"/>
        <end position="377"/>
    </location>
</feature>
<comment type="function">
    <text evidence="1">Catalyzes the methylthiolation of N6-(dimethylallyl)adenosine (i(6)A), leading to the formation of 2-methylthio-N6-(dimethylallyl)adenosine (ms(2)i(6)A) at position 37 in tRNAs that read codons beginning with uridine.</text>
</comment>
<keyword evidence="7 10" id="KW-0408">Iron</keyword>
<evidence type="ECO:0000256" key="5">
    <source>
        <dbReference type="ARBA" id="ARBA00022691"/>
    </source>
</evidence>
<dbReference type="PANTHER" id="PTHR43837">
    <property type="entry name" value="RIBOSOMAL PROTEIN S12 METHYLTHIOTRANSFERASE RIMO"/>
    <property type="match status" value="1"/>
</dbReference>
<dbReference type="NCBIfam" id="TIGR00089">
    <property type="entry name" value="MiaB/RimO family radical SAM methylthiotransferase"/>
    <property type="match status" value="1"/>
</dbReference>
<evidence type="ECO:0000256" key="2">
    <source>
        <dbReference type="ARBA" id="ARBA00022485"/>
    </source>
</evidence>